<proteinExistence type="predicted"/>
<dbReference type="EMBL" id="CAJVPW010001321">
    <property type="protein sequence ID" value="CAG8481061.1"/>
    <property type="molecule type" value="Genomic_DNA"/>
</dbReference>
<name>A0ACA9KMK7_9GLOM</name>
<dbReference type="Proteomes" id="UP000789366">
    <property type="component" value="Unassembled WGS sequence"/>
</dbReference>
<organism evidence="1 2">
    <name type="scientific">Cetraspora pellucida</name>
    <dbReference type="NCBI Taxonomy" id="1433469"/>
    <lineage>
        <taxon>Eukaryota</taxon>
        <taxon>Fungi</taxon>
        <taxon>Fungi incertae sedis</taxon>
        <taxon>Mucoromycota</taxon>
        <taxon>Glomeromycotina</taxon>
        <taxon>Glomeromycetes</taxon>
        <taxon>Diversisporales</taxon>
        <taxon>Gigasporaceae</taxon>
        <taxon>Cetraspora</taxon>
    </lineage>
</organism>
<accession>A0ACA9KMK7</accession>
<comment type="caution">
    <text evidence="1">The sequence shown here is derived from an EMBL/GenBank/DDBJ whole genome shotgun (WGS) entry which is preliminary data.</text>
</comment>
<evidence type="ECO:0000313" key="1">
    <source>
        <dbReference type="EMBL" id="CAG8481061.1"/>
    </source>
</evidence>
<gene>
    <name evidence="1" type="ORF">SPELUC_LOCUS2130</name>
</gene>
<keyword evidence="2" id="KW-1185">Reference proteome</keyword>
<sequence>MSTPSCHSLIPSEITASTAYKLLDLSRIFPPLPLNVQRYISPNNQKTFKSFKSLRNQIFRENVRQEAKRQGIDRKLIKGLFRFVWRKSTGEEKLQYFHFTQQTKTLIKSILSPSPPPPIHPLTTPPNANYSYINNFINGMNTIIDDEEDSTQDFNFFDGQPNIF</sequence>
<evidence type="ECO:0000313" key="2">
    <source>
        <dbReference type="Proteomes" id="UP000789366"/>
    </source>
</evidence>
<reference evidence="1" key="1">
    <citation type="submission" date="2021-06" db="EMBL/GenBank/DDBJ databases">
        <authorList>
            <person name="Kallberg Y."/>
            <person name="Tangrot J."/>
            <person name="Rosling A."/>
        </authorList>
    </citation>
    <scope>NUCLEOTIDE SEQUENCE</scope>
    <source>
        <strain evidence="1">28 12/20/2015</strain>
    </source>
</reference>
<protein>
    <submittedName>
        <fullName evidence="1">14288_t:CDS:1</fullName>
    </submittedName>
</protein>